<dbReference type="AlphaFoldDB" id="A0A103RVQ4"/>
<gene>
    <name evidence="2" type="ORF">WJ33_15025</name>
</gene>
<dbReference type="EMBL" id="LOXM01000025">
    <property type="protein sequence ID" value="KVG74828.1"/>
    <property type="molecule type" value="Genomic_DNA"/>
</dbReference>
<evidence type="ECO:0000256" key="1">
    <source>
        <dbReference type="SAM" id="Phobius"/>
    </source>
</evidence>
<keyword evidence="1" id="KW-0472">Membrane</keyword>
<feature type="transmembrane region" description="Helical" evidence="1">
    <location>
        <begin position="73"/>
        <end position="93"/>
    </location>
</feature>
<proteinExistence type="predicted"/>
<protein>
    <submittedName>
        <fullName evidence="2">Uncharacterized protein</fullName>
    </submittedName>
</protein>
<sequence length="126" mass="12994">MDVLSVERRMTTAIAAITMLTGATQVLVPGGLAALVSAAPPDGLGAQLFATVGMFMVLFGGSLLHAQRATGALSVVLLWGAFQKLLASAFVTWGVMHGVFVYAALLVAAFDGASGLLYLDLRRRGG</sequence>
<feature type="transmembrane region" description="Helical" evidence="1">
    <location>
        <begin position="48"/>
        <end position="66"/>
    </location>
</feature>
<reference evidence="2 3" key="1">
    <citation type="submission" date="2015-11" db="EMBL/GenBank/DDBJ databases">
        <title>Expanding the genomic diversity of Burkholderia species for the development of highly accurate diagnostics.</title>
        <authorList>
            <person name="Sahl J."/>
            <person name="Keim P."/>
            <person name="Wagner D."/>
        </authorList>
    </citation>
    <scope>NUCLEOTIDE SEQUENCE [LARGE SCALE GENOMIC DNA]</scope>
    <source>
        <strain evidence="2 3">MSMB2036</strain>
    </source>
</reference>
<dbReference type="RefSeq" id="WP_059749317.1">
    <property type="nucleotide sequence ID" value="NZ_CP013416.1"/>
</dbReference>
<comment type="caution">
    <text evidence="2">The sequence shown here is derived from an EMBL/GenBank/DDBJ whole genome shotgun (WGS) entry which is preliminary data.</text>
</comment>
<feature type="transmembrane region" description="Helical" evidence="1">
    <location>
        <begin position="99"/>
        <end position="119"/>
    </location>
</feature>
<dbReference type="OrthoDB" id="9156119at2"/>
<evidence type="ECO:0000313" key="3">
    <source>
        <dbReference type="Proteomes" id="UP000064029"/>
    </source>
</evidence>
<evidence type="ECO:0000313" key="2">
    <source>
        <dbReference type="EMBL" id="KVG74828.1"/>
    </source>
</evidence>
<accession>A0A103RVQ4</accession>
<name>A0A103RVQ4_9BURK</name>
<dbReference type="Proteomes" id="UP000064029">
    <property type="component" value="Unassembled WGS sequence"/>
</dbReference>
<keyword evidence="1" id="KW-1133">Transmembrane helix</keyword>
<organism evidence="2 3">
    <name type="scientific">Burkholderia ubonensis</name>
    <dbReference type="NCBI Taxonomy" id="101571"/>
    <lineage>
        <taxon>Bacteria</taxon>
        <taxon>Pseudomonadati</taxon>
        <taxon>Pseudomonadota</taxon>
        <taxon>Betaproteobacteria</taxon>
        <taxon>Burkholderiales</taxon>
        <taxon>Burkholderiaceae</taxon>
        <taxon>Burkholderia</taxon>
        <taxon>Burkholderia cepacia complex</taxon>
    </lineage>
</organism>
<keyword evidence="1" id="KW-0812">Transmembrane</keyword>